<dbReference type="Proteomes" id="UP001328733">
    <property type="component" value="Unassembled WGS sequence"/>
</dbReference>
<dbReference type="GO" id="GO:0006313">
    <property type="term" value="P:DNA transposition"/>
    <property type="evidence" value="ECO:0007669"/>
    <property type="project" value="InterPro"/>
</dbReference>
<sequence>MVVDTLGLVLTCFVSAANLADVKAVSTVLEPLLEVSVRVEKVLADGAYQGEVGARLEAAHQCVLEIAGKLGEGFVVAPWRWIVERTLSWLDKSRRLCRDYEELPENHEAVVLLP</sequence>
<evidence type="ECO:0000313" key="2">
    <source>
        <dbReference type="EMBL" id="MEG3437511.1"/>
    </source>
</evidence>
<dbReference type="InterPro" id="IPR002559">
    <property type="entry name" value="Transposase_11"/>
</dbReference>
<dbReference type="Pfam" id="PF01609">
    <property type="entry name" value="DDE_Tnp_1"/>
    <property type="match status" value="1"/>
</dbReference>
<dbReference type="PANTHER" id="PTHR30007">
    <property type="entry name" value="PHP DOMAIN PROTEIN"/>
    <property type="match status" value="1"/>
</dbReference>
<proteinExistence type="predicted"/>
<comment type="caution">
    <text evidence="2">The sequence shown here is derived from an EMBL/GenBank/DDBJ whole genome shotgun (WGS) entry which is preliminary data.</text>
</comment>
<name>A0AAW9QVT1_9CHRO</name>
<feature type="domain" description="Transposase IS4-like" evidence="1">
    <location>
        <begin position="2"/>
        <end position="111"/>
    </location>
</feature>
<dbReference type="AlphaFoldDB" id="A0AAW9QVT1"/>
<dbReference type="PANTHER" id="PTHR30007:SF0">
    <property type="entry name" value="TRANSPOSASE"/>
    <property type="match status" value="1"/>
</dbReference>
<dbReference type="GO" id="GO:0003677">
    <property type="term" value="F:DNA binding"/>
    <property type="evidence" value="ECO:0007669"/>
    <property type="project" value="InterPro"/>
</dbReference>
<organism evidence="2 3">
    <name type="scientific">Pannus brasiliensis CCIBt3594</name>
    <dbReference type="NCBI Taxonomy" id="1427578"/>
    <lineage>
        <taxon>Bacteria</taxon>
        <taxon>Bacillati</taxon>
        <taxon>Cyanobacteriota</taxon>
        <taxon>Cyanophyceae</taxon>
        <taxon>Oscillatoriophycideae</taxon>
        <taxon>Chroococcales</taxon>
        <taxon>Microcystaceae</taxon>
        <taxon>Pannus</taxon>
    </lineage>
</organism>
<evidence type="ECO:0000259" key="1">
    <source>
        <dbReference type="Pfam" id="PF01609"/>
    </source>
</evidence>
<reference evidence="2 3" key="1">
    <citation type="submission" date="2024-01" db="EMBL/GenBank/DDBJ databases">
        <title>Genomic insights into the taxonomy and metabolism of the cyanobacterium Pannus brasiliensis CCIBt3594.</title>
        <authorList>
            <person name="Machado M."/>
            <person name="Botero N.B."/>
            <person name="Andreote A.P.D."/>
            <person name="Feitosa A.M.T."/>
            <person name="Popin R."/>
            <person name="Sivonen K."/>
            <person name="Fiore M.F."/>
        </authorList>
    </citation>
    <scope>NUCLEOTIDE SEQUENCE [LARGE SCALE GENOMIC DNA]</scope>
    <source>
        <strain evidence="2 3">CCIBt3594</strain>
    </source>
</reference>
<dbReference type="GO" id="GO:0004803">
    <property type="term" value="F:transposase activity"/>
    <property type="evidence" value="ECO:0007669"/>
    <property type="project" value="InterPro"/>
</dbReference>
<dbReference type="EMBL" id="JBAFSM010000016">
    <property type="protein sequence ID" value="MEG3437511.1"/>
    <property type="molecule type" value="Genomic_DNA"/>
</dbReference>
<keyword evidence="3" id="KW-1185">Reference proteome</keyword>
<accession>A0AAW9QVT1</accession>
<gene>
    <name evidence="2" type="ORF">V0288_10305</name>
</gene>
<dbReference type="RefSeq" id="WP_332865047.1">
    <property type="nucleotide sequence ID" value="NZ_JBAFSM010000016.1"/>
</dbReference>
<evidence type="ECO:0000313" key="3">
    <source>
        <dbReference type="Proteomes" id="UP001328733"/>
    </source>
</evidence>
<protein>
    <submittedName>
        <fullName evidence="2">Transposase</fullName>
    </submittedName>
</protein>